<evidence type="ECO:0000256" key="4">
    <source>
        <dbReference type="ARBA" id="ARBA00013346"/>
    </source>
</evidence>
<gene>
    <name evidence="12" type="ORF">A3843_12505</name>
</gene>
<sequence>MDERQLEEIPGAAEAYEAERERRAAWVMDLRSRGVSDYAVLGALEAVDRKLFLYAKHQSHAYEDRAFPIDCGQMSTAPSMVGKICGLMELKGDHRILEIGTGSGYQSAILSKLAGEIVTLERYRTLAELAEDRIRSSKITNVTVIHGDGLSAVDEEEERGLFDRIILNGSVDRLPAFLLDDLHPGGKIFLPLRGNERLPVFTVFEKAGRSTEQKALGGFRFLPLTPGIAAKL</sequence>
<evidence type="ECO:0000256" key="6">
    <source>
        <dbReference type="ARBA" id="ARBA00022603"/>
    </source>
</evidence>
<evidence type="ECO:0000256" key="2">
    <source>
        <dbReference type="ARBA" id="ARBA00005369"/>
    </source>
</evidence>
<evidence type="ECO:0000313" key="13">
    <source>
        <dbReference type="Proteomes" id="UP000185783"/>
    </source>
</evidence>
<evidence type="ECO:0000256" key="10">
    <source>
        <dbReference type="ARBA" id="ARBA00031323"/>
    </source>
</evidence>
<dbReference type="AlphaFoldDB" id="A0A1U7JFK1"/>
<proteinExistence type="inferred from homology"/>
<name>A0A1U7JFK1_9HYPH</name>
<dbReference type="Proteomes" id="UP000185783">
    <property type="component" value="Unassembled WGS sequence"/>
</dbReference>
<dbReference type="RefSeq" id="WP_036488727.1">
    <property type="nucleotide sequence ID" value="NZ_LVVZ01000019.1"/>
</dbReference>
<evidence type="ECO:0000256" key="9">
    <source>
        <dbReference type="ARBA" id="ARBA00030757"/>
    </source>
</evidence>
<comment type="similarity">
    <text evidence="2">Belongs to the methyltransferase superfamily. L-isoaspartyl/D-aspartyl protein methyltransferase family.</text>
</comment>
<dbReference type="PANTHER" id="PTHR11579:SF0">
    <property type="entry name" value="PROTEIN-L-ISOASPARTATE(D-ASPARTATE) O-METHYLTRANSFERASE"/>
    <property type="match status" value="1"/>
</dbReference>
<dbReference type="GO" id="GO:0005737">
    <property type="term" value="C:cytoplasm"/>
    <property type="evidence" value="ECO:0007669"/>
    <property type="project" value="UniProtKB-SubCell"/>
</dbReference>
<dbReference type="InterPro" id="IPR029063">
    <property type="entry name" value="SAM-dependent_MTases_sf"/>
</dbReference>
<evidence type="ECO:0000256" key="7">
    <source>
        <dbReference type="ARBA" id="ARBA00022679"/>
    </source>
</evidence>
<dbReference type="GO" id="GO:0032259">
    <property type="term" value="P:methylation"/>
    <property type="evidence" value="ECO:0007669"/>
    <property type="project" value="UniProtKB-KW"/>
</dbReference>
<dbReference type="InterPro" id="IPR000682">
    <property type="entry name" value="PCMT"/>
</dbReference>
<dbReference type="Gene3D" id="3.40.50.150">
    <property type="entry name" value="Vaccinia Virus protein VP39"/>
    <property type="match status" value="1"/>
</dbReference>
<dbReference type="CDD" id="cd02440">
    <property type="entry name" value="AdoMet_MTases"/>
    <property type="match status" value="1"/>
</dbReference>
<comment type="subcellular location">
    <subcellularLocation>
        <location evidence="1">Cytoplasm</location>
    </subcellularLocation>
</comment>
<dbReference type="PANTHER" id="PTHR11579">
    <property type="entry name" value="PROTEIN-L-ISOASPARTATE O-METHYLTRANSFERASE"/>
    <property type="match status" value="1"/>
</dbReference>
<comment type="caution">
    <text evidence="12">The sequence shown here is derived from an EMBL/GenBank/DDBJ whole genome shotgun (WGS) entry which is preliminary data.</text>
</comment>
<evidence type="ECO:0000313" key="12">
    <source>
        <dbReference type="EMBL" id="OKL43464.1"/>
    </source>
</evidence>
<reference evidence="12 13" key="1">
    <citation type="submission" date="2016-03" db="EMBL/GenBank/DDBJ databases">
        <title>Genome sequence of Nesiotobacter sp. nov., a moderately halophilic alphaproteobacterium isolated from the Yellow Sea, China.</title>
        <authorList>
            <person name="Zhang G."/>
            <person name="Zhang R."/>
        </authorList>
    </citation>
    <scope>NUCLEOTIDE SEQUENCE [LARGE SCALE GENOMIC DNA]</scope>
    <source>
        <strain evidence="12 13">WB1-6</strain>
    </source>
</reference>
<dbReference type="Pfam" id="PF01135">
    <property type="entry name" value="PCMT"/>
    <property type="match status" value="1"/>
</dbReference>
<evidence type="ECO:0000256" key="1">
    <source>
        <dbReference type="ARBA" id="ARBA00004496"/>
    </source>
</evidence>
<organism evidence="12 13">
    <name type="scientific">Pseudovibrio exalbescens</name>
    <dbReference type="NCBI Taxonomy" id="197461"/>
    <lineage>
        <taxon>Bacteria</taxon>
        <taxon>Pseudomonadati</taxon>
        <taxon>Pseudomonadota</taxon>
        <taxon>Alphaproteobacteria</taxon>
        <taxon>Hyphomicrobiales</taxon>
        <taxon>Stappiaceae</taxon>
        <taxon>Pseudovibrio</taxon>
    </lineage>
</organism>
<keyword evidence="13" id="KW-1185">Reference proteome</keyword>
<keyword evidence="7 12" id="KW-0808">Transferase</keyword>
<accession>A0A1U7JFK1</accession>
<dbReference type="NCBIfam" id="NF001453">
    <property type="entry name" value="PRK00312.1"/>
    <property type="match status" value="1"/>
</dbReference>
<dbReference type="OrthoDB" id="9810066at2"/>
<dbReference type="EMBL" id="LVVZ01000019">
    <property type="protein sequence ID" value="OKL43464.1"/>
    <property type="molecule type" value="Genomic_DNA"/>
</dbReference>
<dbReference type="STRING" id="197461.A3843_12505"/>
<dbReference type="GO" id="GO:0004719">
    <property type="term" value="F:protein-L-isoaspartate (D-aspartate) O-methyltransferase activity"/>
    <property type="evidence" value="ECO:0007669"/>
    <property type="project" value="UniProtKB-EC"/>
</dbReference>
<keyword evidence="8" id="KW-0949">S-adenosyl-L-methionine</keyword>
<keyword evidence="5" id="KW-0963">Cytoplasm</keyword>
<evidence type="ECO:0000256" key="11">
    <source>
        <dbReference type="ARBA" id="ARBA00031350"/>
    </source>
</evidence>
<dbReference type="EC" id="2.1.1.77" evidence="3"/>
<evidence type="ECO:0000256" key="3">
    <source>
        <dbReference type="ARBA" id="ARBA00011890"/>
    </source>
</evidence>
<evidence type="ECO:0000256" key="8">
    <source>
        <dbReference type="ARBA" id="ARBA00022691"/>
    </source>
</evidence>
<keyword evidence="6 12" id="KW-0489">Methyltransferase</keyword>
<protein>
    <recommendedName>
        <fullName evidence="4">Protein-L-isoaspartate O-methyltransferase</fullName>
        <ecNumber evidence="3">2.1.1.77</ecNumber>
    </recommendedName>
    <alternativeName>
        <fullName evidence="11">L-isoaspartyl protein carboxyl methyltransferase</fullName>
    </alternativeName>
    <alternativeName>
        <fullName evidence="9">Protein L-isoaspartyl methyltransferase</fullName>
    </alternativeName>
    <alternativeName>
        <fullName evidence="10">Protein-beta-aspartate methyltransferase</fullName>
    </alternativeName>
</protein>
<dbReference type="SUPFAM" id="SSF53335">
    <property type="entry name" value="S-adenosyl-L-methionine-dependent methyltransferases"/>
    <property type="match status" value="1"/>
</dbReference>
<evidence type="ECO:0000256" key="5">
    <source>
        <dbReference type="ARBA" id="ARBA00022490"/>
    </source>
</evidence>